<proteinExistence type="predicted"/>
<dbReference type="EMBL" id="JAVRRJ010000007">
    <property type="protein sequence ID" value="KAK5082628.1"/>
    <property type="molecule type" value="Genomic_DNA"/>
</dbReference>
<accession>A0AAN7YEC7</accession>
<dbReference type="AlphaFoldDB" id="A0AAN7YEC7"/>
<name>A0AAN7YEC7_9EURO</name>
<gene>
    <name evidence="1" type="ORF">LTR05_006508</name>
</gene>
<keyword evidence="2" id="KW-1185">Reference proteome</keyword>
<dbReference type="Proteomes" id="UP001309876">
    <property type="component" value="Unassembled WGS sequence"/>
</dbReference>
<organism evidence="1 2">
    <name type="scientific">Lithohypha guttulata</name>
    <dbReference type="NCBI Taxonomy" id="1690604"/>
    <lineage>
        <taxon>Eukaryota</taxon>
        <taxon>Fungi</taxon>
        <taxon>Dikarya</taxon>
        <taxon>Ascomycota</taxon>
        <taxon>Pezizomycotina</taxon>
        <taxon>Eurotiomycetes</taxon>
        <taxon>Chaetothyriomycetidae</taxon>
        <taxon>Chaetothyriales</taxon>
        <taxon>Trichomeriaceae</taxon>
        <taxon>Lithohypha</taxon>
    </lineage>
</organism>
<protein>
    <submittedName>
        <fullName evidence="1">Uncharacterized protein</fullName>
    </submittedName>
</protein>
<sequence>MLWGTFVLQNGMAPKLRMCLTRGPSASRISLCPSHATKPEDVSAPATLNRSIKLTGYRQSADTHQAPELS</sequence>
<comment type="caution">
    <text evidence="1">The sequence shown here is derived from an EMBL/GenBank/DDBJ whole genome shotgun (WGS) entry which is preliminary data.</text>
</comment>
<reference evidence="1 2" key="1">
    <citation type="submission" date="2023-08" db="EMBL/GenBank/DDBJ databases">
        <title>Black Yeasts Isolated from many extreme environments.</title>
        <authorList>
            <person name="Coleine C."/>
            <person name="Stajich J.E."/>
            <person name="Selbmann L."/>
        </authorList>
    </citation>
    <scope>NUCLEOTIDE SEQUENCE [LARGE SCALE GENOMIC DNA]</scope>
    <source>
        <strain evidence="1 2">CCFEE 5910</strain>
    </source>
</reference>
<evidence type="ECO:0000313" key="2">
    <source>
        <dbReference type="Proteomes" id="UP001309876"/>
    </source>
</evidence>
<evidence type="ECO:0000313" key="1">
    <source>
        <dbReference type="EMBL" id="KAK5082628.1"/>
    </source>
</evidence>